<accession>A0A7J7IN07</accession>
<evidence type="ECO:0000313" key="2">
    <source>
        <dbReference type="EMBL" id="KAF6004496.1"/>
    </source>
</evidence>
<evidence type="ECO:0000313" key="3">
    <source>
        <dbReference type="Proteomes" id="UP000530660"/>
    </source>
</evidence>
<dbReference type="SUPFAM" id="SSF54995">
    <property type="entry name" value="Ribosomal protein S6"/>
    <property type="match status" value="1"/>
</dbReference>
<feature type="region of interest" description="Disordered" evidence="1">
    <location>
        <begin position="112"/>
        <end position="140"/>
    </location>
</feature>
<sequence length="190" mass="21275">MPYYETLILADPRLGRGELHGLLKRIVVRLIDAGGVVTRLRALPSAFVDAGVNRAAARPLPQELRGPTREKHRAAIFVECGAFLFPQTLTALQRQLRLDEQILRISTVRRPAVEANHERQRNRRAQRAATSPRASPTFVTATSPVSGLEMFVEEFEKRHPTGVAVYDAYRLQESPFRGNPSSNKPKNDAK</sequence>
<evidence type="ECO:0000256" key="1">
    <source>
        <dbReference type="SAM" id="MobiDB-lite"/>
    </source>
</evidence>
<reference evidence="2 3" key="1">
    <citation type="journal article" date="2020" name="J. Phycol.">
        <title>Comparative genome analysis reveals Cyanidiococcus gen. nov., a new extremophilic red algal genus sister to Cyanidioschyzon (Cyanidioschyzonaceae, Rhodophyta).</title>
        <authorList>
            <person name="Liu S.-L."/>
            <person name="Chiang Y.-R."/>
            <person name="Yoon H.S."/>
            <person name="Fu H.-Y."/>
        </authorList>
    </citation>
    <scope>NUCLEOTIDE SEQUENCE [LARGE SCALE GENOMIC DNA]</scope>
    <source>
        <strain evidence="2 3">THAL066</strain>
    </source>
</reference>
<dbReference type="Gene3D" id="3.30.70.60">
    <property type="match status" value="1"/>
</dbReference>
<dbReference type="InterPro" id="IPR035980">
    <property type="entry name" value="Ribosomal_bS6_sf"/>
</dbReference>
<comment type="caution">
    <text evidence="2">The sequence shown here is derived from an EMBL/GenBank/DDBJ whole genome shotgun (WGS) entry which is preliminary data.</text>
</comment>
<dbReference type="GO" id="GO:0006412">
    <property type="term" value="P:translation"/>
    <property type="evidence" value="ECO:0007669"/>
    <property type="project" value="InterPro"/>
</dbReference>
<name>A0A7J7IN07_9RHOD</name>
<dbReference type="InterPro" id="IPR014717">
    <property type="entry name" value="Transl_elong_EF1B/ribsomal_bS6"/>
</dbReference>
<keyword evidence="3" id="KW-1185">Reference proteome</keyword>
<dbReference type="GO" id="GO:0019843">
    <property type="term" value="F:rRNA binding"/>
    <property type="evidence" value="ECO:0007669"/>
    <property type="project" value="InterPro"/>
</dbReference>
<dbReference type="GO" id="GO:0005840">
    <property type="term" value="C:ribosome"/>
    <property type="evidence" value="ECO:0007669"/>
    <property type="project" value="InterPro"/>
</dbReference>
<protein>
    <submittedName>
        <fullName evidence="2">Uncharacterized protein</fullName>
    </submittedName>
</protein>
<gene>
    <name evidence="2" type="ORF">F1559_003209</name>
</gene>
<dbReference type="OrthoDB" id="10259681at2759"/>
<proteinExistence type="predicted"/>
<dbReference type="EMBL" id="VWRR01000003">
    <property type="protein sequence ID" value="KAF6004496.1"/>
    <property type="molecule type" value="Genomic_DNA"/>
</dbReference>
<dbReference type="Proteomes" id="UP000530660">
    <property type="component" value="Unassembled WGS sequence"/>
</dbReference>
<dbReference type="AlphaFoldDB" id="A0A7J7IN07"/>
<organism evidence="2 3">
    <name type="scientific">Cyanidiococcus yangmingshanensis</name>
    <dbReference type="NCBI Taxonomy" id="2690220"/>
    <lineage>
        <taxon>Eukaryota</taxon>
        <taxon>Rhodophyta</taxon>
        <taxon>Bangiophyceae</taxon>
        <taxon>Cyanidiales</taxon>
        <taxon>Cyanidiaceae</taxon>
        <taxon>Cyanidiococcus</taxon>
    </lineage>
</organism>
<dbReference type="GO" id="GO:0003735">
    <property type="term" value="F:structural constituent of ribosome"/>
    <property type="evidence" value="ECO:0007669"/>
    <property type="project" value="InterPro"/>
</dbReference>